<dbReference type="Proteomes" id="UP000434276">
    <property type="component" value="Unassembled WGS sequence"/>
</dbReference>
<keyword evidence="10" id="KW-0812">Transmembrane</keyword>
<name>A0A5S9V8H9_ARATH</name>
<comment type="subcellular location">
    <subcellularLocation>
        <location evidence="1">Cell membrane</location>
        <topology evidence="1">Peripheral membrane protein</topology>
    </subcellularLocation>
    <subcellularLocation>
        <location evidence="2">Golgi apparatus membrane</location>
        <topology evidence="2">Peripheral membrane protein</topology>
    </subcellularLocation>
</comment>
<keyword evidence="4" id="KW-1003">Cell membrane</keyword>
<dbReference type="PANTHER" id="PTHR45657">
    <property type="entry name" value="CRAL-TRIO DOMAIN-CONTAINING PROTEIN YKL091C-RELATED"/>
    <property type="match status" value="1"/>
</dbReference>
<dbReference type="Pfam" id="PF00650">
    <property type="entry name" value="CRAL_TRIO"/>
    <property type="match status" value="1"/>
</dbReference>
<evidence type="ECO:0000256" key="4">
    <source>
        <dbReference type="ARBA" id="ARBA00022475"/>
    </source>
</evidence>
<dbReference type="PROSITE" id="PS50191">
    <property type="entry name" value="CRAL_TRIO"/>
    <property type="match status" value="1"/>
</dbReference>
<dbReference type="InterPro" id="IPR036865">
    <property type="entry name" value="CRAL-TRIO_dom_sf"/>
</dbReference>
<dbReference type="OrthoDB" id="1434354at2759"/>
<feature type="region of interest" description="Disordered" evidence="9">
    <location>
        <begin position="377"/>
        <end position="419"/>
    </location>
</feature>
<evidence type="ECO:0000256" key="3">
    <source>
        <dbReference type="ARBA" id="ARBA00022448"/>
    </source>
</evidence>
<dbReference type="InterPro" id="IPR001251">
    <property type="entry name" value="CRAL-TRIO_dom"/>
</dbReference>
<dbReference type="GO" id="GO:0005886">
    <property type="term" value="C:plasma membrane"/>
    <property type="evidence" value="ECO:0007669"/>
    <property type="project" value="UniProtKB-SubCell"/>
</dbReference>
<reference evidence="12 13" key="1">
    <citation type="submission" date="2019-12" db="EMBL/GenBank/DDBJ databases">
        <authorList>
            <person name="Jiao W.-B."/>
            <person name="Schneeberger K."/>
        </authorList>
    </citation>
    <scope>NUCLEOTIDE SEQUENCE [LARGE SCALE GENOMIC DNA]</scope>
    <source>
        <strain evidence="13">cv. C24</strain>
    </source>
</reference>
<dbReference type="PRINTS" id="PR00180">
    <property type="entry name" value="CRETINALDHBP"/>
</dbReference>
<feature type="transmembrane region" description="Helical" evidence="10">
    <location>
        <begin position="484"/>
        <end position="504"/>
    </location>
</feature>
<evidence type="ECO:0000256" key="9">
    <source>
        <dbReference type="SAM" id="MobiDB-lite"/>
    </source>
</evidence>
<keyword evidence="10" id="KW-0472">Membrane</keyword>
<keyword evidence="5" id="KW-0653">Protein transport</keyword>
<evidence type="ECO:0000256" key="7">
    <source>
        <dbReference type="ARBA" id="ARBA00023054"/>
    </source>
</evidence>
<keyword evidence="7" id="KW-0175">Coiled coil</keyword>
<keyword evidence="6" id="KW-0333">Golgi apparatus</keyword>
<protein>
    <recommendedName>
        <fullName evidence="11">CRAL-TRIO domain-containing protein</fullName>
    </recommendedName>
</protein>
<dbReference type="InterPro" id="IPR036273">
    <property type="entry name" value="CRAL/TRIO_N_dom_sf"/>
</dbReference>
<evidence type="ECO:0000256" key="6">
    <source>
        <dbReference type="ARBA" id="ARBA00023034"/>
    </source>
</evidence>
<dbReference type="SUPFAM" id="SSF46938">
    <property type="entry name" value="CRAL/TRIO N-terminal domain"/>
    <property type="match status" value="1"/>
</dbReference>
<dbReference type="Gene3D" id="1.10.8.20">
    <property type="entry name" value="N-terminal domain of phosphatidylinositol transfer protein sec14p"/>
    <property type="match status" value="1"/>
</dbReference>
<evidence type="ECO:0000256" key="5">
    <source>
        <dbReference type="ARBA" id="ARBA00022927"/>
    </source>
</evidence>
<evidence type="ECO:0000256" key="1">
    <source>
        <dbReference type="ARBA" id="ARBA00004202"/>
    </source>
</evidence>
<dbReference type="GO" id="GO:0015031">
    <property type="term" value="P:protein transport"/>
    <property type="evidence" value="ECO:0007669"/>
    <property type="project" value="UniProtKB-KW"/>
</dbReference>
<dbReference type="GO" id="GO:0000139">
    <property type="term" value="C:Golgi membrane"/>
    <property type="evidence" value="ECO:0007669"/>
    <property type="project" value="UniProtKB-SubCell"/>
</dbReference>
<keyword evidence="3" id="KW-0813">Transport</keyword>
<dbReference type="InterPro" id="IPR011074">
    <property type="entry name" value="CRAL/TRIO_N_dom"/>
</dbReference>
<dbReference type="FunFam" id="3.40.525.10:FF:000011">
    <property type="entry name" value="SEC14 cytosolic factor"/>
    <property type="match status" value="1"/>
</dbReference>
<dbReference type="Gene3D" id="3.40.525.10">
    <property type="entry name" value="CRAL-TRIO lipid binding domain"/>
    <property type="match status" value="1"/>
</dbReference>
<dbReference type="CDD" id="cd00170">
    <property type="entry name" value="SEC14"/>
    <property type="match status" value="1"/>
</dbReference>
<feature type="compositionally biased region" description="Polar residues" evidence="9">
    <location>
        <begin position="390"/>
        <end position="400"/>
    </location>
</feature>
<keyword evidence="10" id="KW-1133">Transmembrane helix</keyword>
<gene>
    <name evidence="12" type="ORF">C24_LOCUS2014</name>
</gene>
<evidence type="ECO:0000259" key="11">
    <source>
        <dbReference type="PROSITE" id="PS50191"/>
    </source>
</evidence>
<dbReference type="SUPFAM" id="SSF52087">
    <property type="entry name" value="CRAL/TRIO domain"/>
    <property type="match status" value="1"/>
</dbReference>
<dbReference type="InterPro" id="IPR051026">
    <property type="entry name" value="PI/PC_transfer"/>
</dbReference>
<feature type="domain" description="CRAL-TRIO" evidence="11">
    <location>
        <begin position="165"/>
        <end position="339"/>
    </location>
</feature>
<evidence type="ECO:0000313" key="13">
    <source>
        <dbReference type="Proteomes" id="UP000434276"/>
    </source>
</evidence>
<dbReference type="PANTHER" id="PTHR45657:SF18">
    <property type="entry name" value="PHOSPHATIDYLINOSITOL_PHOSPHATIDYLCHOLINE TRANSFER PROTEIN SFH4"/>
    <property type="match status" value="1"/>
</dbReference>
<accession>A0A5S9V8H9</accession>
<dbReference type="EMBL" id="CACSHJ010000087">
    <property type="protein sequence ID" value="CAA0222595.1"/>
    <property type="molecule type" value="Genomic_DNA"/>
</dbReference>
<dbReference type="SMART" id="SM01100">
    <property type="entry name" value="CRAL_TRIO_N"/>
    <property type="match status" value="1"/>
</dbReference>
<dbReference type="AlphaFoldDB" id="A0A5S9V8H9"/>
<comment type="similarity">
    <text evidence="8">Belongs to the SFH family.</text>
</comment>
<proteinExistence type="inferred from homology"/>
<evidence type="ECO:0000256" key="8">
    <source>
        <dbReference type="ARBA" id="ARBA00038020"/>
    </source>
</evidence>
<evidence type="ECO:0000313" key="12">
    <source>
        <dbReference type="EMBL" id="CAA0222595.1"/>
    </source>
</evidence>
<dbReference type="SMART" id="SM00516">
    <property type="entry name" value="SEC14"/>
    <property type="match status" value="1"/>
</dbReference>
<sequence>MSGPLDRFTSPCKSSILEISLGFYSYFHNIGFSNNGEKREKKSDFEVSEDEKKTRIGGIFKKKSSKSKFRHSLKRRGSRSIDRTLSLTFEDIHDAEELRYVSEFRQSLISDHLLPPNLDDYHIMLRFLFARKFDLGKAKLMWTNMIQWRRDFGTDTILEDFEFPELDEVLRYYPQGYHGVDKEGRPVYIERLGKVDASKLMQVTTLERYLRYHVKEFEKTITVKFPACCIAAKRHIDSSTTILDVQGLGLKNFTKTARDLIIQLQKIDSDNYPETLHRMFIINAGSGFKLLWGTVKSFLDPKTVSKIHVLGNKYQNKLLEMIDASQLPDFFGGTCTCADQGGCMRSDKGPWKDSEILKMGRSGGTFCRHAGAFLSSDSQISSSDKPTYSLKVSDTSTAESGSELEEMASPKTNTNNHVPKLTPVSEYIKANGNISPTVLSEYEECVPMVDKVVDVAWQLQEMPNDSEGPQYTSSLGKIGSVRHIWSWLTAFFISFFTLLASLALPQTKEHSQLHSSSVRAELCDERIARESRPPSPPRSTITERVIISSVLSRLGDLEKQIENLHSRKSEMPHEKEELLNAAVYRVDALEAELITTKKALHEALIRQEELLGYIDRQKEAKCRGSD</sequence>
<organism evidence="12 13">
    <name type="scientific">Arabidopsis thaliana</name>
    <name type="common">Mouse-ear cress</name>
    <dbReference type="NCBI Taxonomy" id="3702"/>
    <lineage>
        <taxon>Eukaryota</taxon>
        <taxon>Viridiplantae</taxon>
        <taxon>Streptophyta</taxon>
        <taxon>Embryophyta</taxon>
        <taxon>Tracheophyta</taxon>
        <taxon>Spermatophyta</taxon>
        <taxon>Magnoliopsida</taxon>
        <taxon>eudicotyledons</taxon>
        <taxon>Gunneridae</taxon>
        <taxon>Pentapetalae</taxon>
        <taxon>rosids</taxon>
        <taxon>malvids</taxon>
        <taxon>Brassicales</taxon>
        <taxon>Brassicaceae</taxon>
        <taxon>Camelineae</taxon>
        <taxon>Arabidopsis</taxon>
    </lineage>
</organism>
<evidence type="ECO:0000256" key="10">
    <source>
        <dbReference type="SAM" id="Phobius"/>
    </source>
</evidence>
<evidence type="ECO:0000256" key="2">
    <source>
        <dbReference type="ARBA" id="ARBA00004395"/>
    </source>
</evidence>
<dbReference type="ExpressionAtlas" id="A0A5S9V8H9">
    <property type="expression patterns" value="baseline and differential"/>
</dbReference>